<gene>
    <name evidence="1" type="ORF">PLEPLA_LOCUS47854</name>
</gene>
<proteinExistence type="predicted"/>
<reference evidence="1" key="1">
    <citation type="submission" date="2020-03" db="EMBL/GenBank/DDBJ databases">
        <authorList>
            <person name="Weist P."/>
        </authorList>
    </citation>
    <scope>NUCLEOTIDE SEQUENCE</scope>
</reference>
<evidence type="ECO:0000313" key="1">
    <source>
        <dbReference type="EMBL" id="CAB1460017.1"/>
    </source>
</evidence>
<accession>A0A9N7W317</accession>
<dbReference type="EMBL" id="CADEAL010004457">
    <property type="protein sequence ID" value="CAB1460017.1"/>
    <property type="molecule type" value="Genomic_DNA"/>
</dbReference>
<sequence>MYTIRKAKAPPSVVDGRSLIKNLKEKAKQEIKPDKKISTTLENEKDIHKALSKVLLKKVGNAREIMQIMETQMCDCVFIDELRIQLMSPPPKKKGSFRRFFSSMGKLLRRPFRT</sequence>
<evidence type="ECO:0000313" key="2">
    <source>
        <dbReference type="Proteomes" id="UP001153269"/>
    </source>
</evidence>
<protein>
    <submittedName>
        <fullName evidence="1">Uncharacterized protein</fullName>
    </submittedName>
</protein>
<name>A0A9N7W317_PLEPL</name>
<dbReference type="AlphaFoldDB" id="A0A9N7W317"/>
<keyword evidence="2" id="KW-1185">Reference proteome</keyword>
<organism evidence="1 2">
    <name type="scientific">Pleuronectes platessa</name>
    <name type="common">European plaice</name>
    <dbReference type="NCBI Taxonomy" id="8262"/>
    <lineage>
        <taxon>Eukaryota</taxon>
        <taxon>Metazoa</taxon>
        <taxon>Chordata</taxon>
        <taxon>Craniata</taxon>
        <taxon>Vertebrata</taxon>
        <taxon>Euteleostomi</taxon>
        <taxon>Actinopterygii</taxon>
        <taxon>Neopterygii</taxon>
        <taxon>Teleostei</taxon>
        <taxon>Neoteleostei</taxon>
        <taxon>Acanthomorphata</taxon>
        <taxon>Carangaria</taxon>
        <taxon>Pleuronectiformes</taxon>
        <taxon>Pleuronectoidei</taxon>
        <taxon>Pleuronectidae</taxon>
        <taxon>Pleuronectes</taxon>
    </lineage>
</organism>
<dbReference type="Proteomes" id="UP001153269">
    <property type="component" value="Unassembled WGS sequence"/>
</dbReference>
<comment type="caution">
    <text evidence="1">The sequence shown here is derived from an EMBL/GenBank/DDBJ whole genome shotgun (WGS) entry which is preliminary data.</text>
</comment>